<dbReference type="GO" id="GO:0004673">
    <property type="term" value="F:protein histidine kinase activity"/>
    <property type="evidence" value="ECO:0007669"/>
    <property type="project" value="UniProtKB-EC"/>
</dbReference>
<evidence type="ECO:0000256" key="1">
    <source>
        <dbReference type="ARBA" id="ARBA00000085"/>
    </source>
</evidence>
<dbReference type="EC" id="2.7.13.3" evidence="2"/>
<dbReference type="Pfam" id="PF01584">
    <property type="entry name" value="CheW"/>
    <property type="match status" value="1"/>
</dbReference>
<protein>
    <recommendedName>
        <fullName evidence="2">histidine kinase</fullName>
        <ecNumber evidence="2">2.7.13.3</ecNumber>
    </recommendedName>
</protein>
<gene>
    <name evidence="5" type="ORF">METZ01_LOCUS370190</name>
</gene>
<dbReference type="GO" id="GO:0000160">
    <property type="term" value="P:phosphorelay signal transduction system"/>
    <property type="evidence" value="ECO:0007669"/>
    <property type="project" value="InterPro"/>
</dbReference>
<feature type="domain" description="Response regulatory" evidence="3">
    <location>
        <begin position="145"/>
        <end position="261"/>
    </location>
</feature>
<dbReference type="PROSITE" id="PS50110">
    <property type="entry name" value="RESPONSE_REGULATORY"/>
    <property type="match status" value="1"/>
</dbReference>
<evidence type="ECO:0000313" key="5">
    <source>
        <dbReference type="EMBL" id="SVD17336.1"/>
    </source>
</evidence>
<comment type="catalytic activity">
    <reaction evidence="1">
        <text>ATP + protein L-histidine = ADP + protein N-phospho-L-histidine.</text>
        <dbReference type="EC" id="2.7.13.3"/>
    </reaction>
</comment>
<organism evidence="5">
    <name type="scientific">marine metagenome</name>
    <dbReference type="NCBI Taxonomy" id="408172"/>
    <lineage>
        <taxon>unclassified sequences</taxon>
        <taxon>metagenomes</taxon>
        <taxon>ecological metagenomes</taxon>
    </lineage>
</organism>
<dbReference type="EMBL" id="UINC01134046">
    <property type="protein sequence ID" value="SVD17336.1"/>
    <property type="molecule type" value="Genomic_DNA"/>
</dbReference>
<dbReference type="GO" id="GO:0006935">
    <property type="term" value="P:chemotaxis"/>
    <property type="evidence" value="ECO:0007669"/>
    <property type="project" value="InterPro"/>
</dbReference>
<feature type="domain" description="CheW-like" evidence="4">
    <location>
        <begin position="1"/>
        <end position="121"/>
    </location>
</feature>
<feature type="non-terminal residue" evidence="5">
    <location>
        <position position="1"/>
    </location>
</feature>
<evidence type="ECO:0000256" key="2">
    <source>
        <dbReference type="ARBA" id="ARBA00012438"/>
    </source>
</evidence>
<name>A0A382T5J6_9ZZZZ</name>
<dbReference type="InterPro" id="IPR002545">
    <property type="entry name" value="CheW-lke_dom"/>
</dbReference>
<dbReference type="Pfam" id="PF00072">
    <property type="entry name" value="Response_reg"/>
    <property type="match status" value="1"/>
</dbReference>
<dbReference type="AlphaFoldDB" id="A0A382T5J6"/>
<evidence type="ECO:0000259" key="3">
    <source>
        <dbReference type="PROSITE" id="PS50110"/>
    </source>
</evidence>
<evidence type="ECO:0000259" key="4">
    <source>
        <dbReference type="PROSITE" id="PS50851"/>
    </source>
</evidence>
<dbReference type="PROSITE" id="PS50851">
    <property type="entry name" value="CHEW"/>
    <property type="match status" value="1"/>
</dbReference>
<dbReference type="SUPFAM" id="SSF50341">
    <property type="entry name" value="CheW-like"/>
    <property type="match status" value="1"/>
</dbReference>
<accession>A0A382T5J6</accession>
<dbReference type="SMART" id="SM00448">
    <property type="entry name" value="REC"/>
    <property type="match status" value="1"/>
</dbReference>
<dbReference type="SUPFAM" id="SSF52172">
    <property type="entry name" value="CheY-like"/>
    <property type="match status" value="1"/>
</dbReference>
<dbReference type="Gene3D" id="2.30.30.40">
    <property type="entry name" value="SH3 Domains"/>
    <property type="match status" value="1"/>
</dbReference>
<dbReference type="InterPro" id="IPR001789">
    <property type="entry name" value="Sig_transdc_resp-reg_receiver"/>
</dbReference>
<sequence length="265" mass="29497">TELIKPEDIMSVANKPAIVIQDKTNNEKQNIIPMVYLHDVLEMNGSTSQRSQEETPVVVLTHNNRLIAFAVDQFVGVSVMVMNRLNRHLGTVRNVAGHSIMGNGEVAFVLSVPDLMDNAKIGAVRRDILSPKDTLPVFEQPAVKSVLVVEDSVMVRELERNILESAGYEVDVAVDGLEGVEKLEQKPYDLVVSDIQMPRMDGYEFISKFKSDERYKHIPAIIISTLAKEEEKRKGFEAGADRYIVKSAFDKDTLLTAVESLIGSN</sequence>
<dbReference type="InterPro" id="IPR051315">
    <property type="entry name" value="Bact_Chemotaxis_CheA"/>
</dbReference>
<dbReference type="PANTHER" id="PTHR43395">
    <property type="entry name" value="SENSOR HISTIDINE KINASE CHEA"/>
    <property type="match status" value="1"/>
</dbReference>
<reference evidence="5" key="1">
    <citation type="submission" date="2018-05" db="EMBL/GenBank/DDBJ databases">
        <authorList>
            <person name="Lanie J.A."/>
            <person name="Ng W.-L."/>
            <person name="Kazmierczak K.M."/>
            <person name="Andrzejewski T.M."/>
            <person name="Davidsen T.M."/>
            <person name="Wayne K.J."/>
            <person name="Tettelin H."/>
            <person name="Glass J.I."/>
            <person name="Rusch D."/>
            <person name="Podicherti R."/>
            <person name="Tsui H.-C.T."/>
            <person name="Winkler M.E."/>
        </authorList>
    </citation>
    <scope>NUCLEOTIDE SEQUENCE</scope>
</reference>
<dbReference type="InterPro" id="IPR011006">
    <property type="entry name" value="CheY-like_superfamily"/>
</dbReference>
<dbReference type="InterPro" id="IPR036061">
    <property type="entry name" value="CheW-like_dom_sf"/>
</dbReference>
<proteinExistence type="predicted"/>
<dbReference type="Gene3D" id="3.40.50.2300">
    <property type="match status" value="1"/>
</dbReference>
<dbReference type="PANTHER" id="PTHR43395:SF1">
    <property type="entry name" value="CHEMOTAXIS PROTEIN CHEA"/>
    <property type="match status" value="1"/>
</dbReference>